<evidence type="ECO:0000313" key="2">
    <source>
        <dbReference type="Proteomes" id="UP001629249"/>
    </source>
</evidence>
<reference evidence="1 2" key="1">
    <citation type="journal article" date="2024" name="Chem. Sci.">
        <title>Discovery of megapolipeptins by genome mining of a Burkholderiales bacteria collection.</title>
        <authorList>
            <person name="Paulo B.S."/>
            <person name="Recchia M.J.J."/>
            <person name="Lee S."/>
            <person name="Fergusson C.H."/>
            <person name="Romanowski S.B."/>
            <person name="Hernandez A."/>
            <person name="Krull N."/>
            <person name="Liu D.Y."/>
            <person name="Cavanagh H."/>
            <person name="Bos A."/>
            <person name="Gray C.A."/>
            <person name="Murphy B.T."/>
            <person name="Linington R.G."/>
            <person name="Eustaquio A.S."/>
        </authorList>
    </citation>
    <scope>NUCLEOTIDE SEQUENCE [LARGE SCALE GENOMIC DNA]</scope>
    <source>
        <strain evidence="1 2">RL16-012-BIC-B</strain>
    </source>
</reference>
<dbReference type="RefSeq" id="WP_246216394.1">
    <property type="nucleotide sequence ID" value="NZ_JAQQFH010000028.1"/>
</dbReference>
<accession>A0ABW8ZMZ1</accession>
<proteinExistence type="predicted"/>
<evidence type="ECO:0000313" key="1">
    <source>
        <dbReference type="EMBL" id="MFL9883678.1"/>
    </source>
</evidence>
<protein>
    <submittedName>
        <fullName evidence="1">Host attachment protein</fullName>
    </submittedName>
</protein>
<organism evidence="1 2">
    <name type="scientific">Paraburkholderia agricolaris</name>
    <dbReference type="NCBI Taxonomy" id="2152888"/>
    <lineage>
        <taxon>Bacteria</taxon>
        <taxon>Pseudomonadati</taxon>
        <taxon>Pseudomonadota</taxon>
        <taxon>Betaproteobacteria</taxon>
        <taxon>Burkholderiales</taxon>
        <taxon>Burkholderiaceae</taxon>
        <taxon>Paraburkholderia</taxon>
    </lineage>
</organism>
<keyword evidence="2" id="KW-1185">Reference proteome</keyword>
<dbReference type="Pfam" id="PF10116">
    <property type="entry name" value="Host_attach"/>
    <property type="match status" value="1"/>
</dbReference>
<dbReference type="InterPro" id="IPR019291">
    <property type="entry name" value="Host_attachment_protein"/>
</dbReference>
<dbReference type="Proteomes" id="UP001629249">
    <property type="component" value="Unassembled WGS sequence"/>
</dbReference>
<name>A0ABW8ZMZ1_9BURK</name>
<sequence>MMIDMTWLVVADGGRARVFLTPGLTLDLQEKESLINTEYTGTMLTEKDREKFAKRVSDYLEAGRLHQLYSRLRLAIEPKFLGMVKANLSEDTRRLIFEQVSEDLSTLNARQIEAHLGRKH</sequence>
<comment type="caution">
    <text evidence="1">The sequence shown here is derived from an EMBL/GenBank/DDBJ whole genome shotgun (WGS) entry which is preliminary data.</text>
</comment>
<gene>
    <name evidence="1" type="ORF">PQR66_11615</name>
</gene>
<dbReference type="EMBL" id="JAQQFN010000007">
    <property type="protein sequence ID" value="MFL9883678.1"/>
    <property type="molecule type" value="Genomic_DNA"/>
</dbReference>